<feature type="region of interest" description="Disordered" evidence="1">
    <location>
        <begin position="267"/>
        <end position="303"/>
    </location>
</feature>
<evidence type="ECO:0000256" key="2">
    <source>
        <dbReference type="SAM" id="Phobius"/>
    </source>
</evidence>
<name>A0A2T5HYC2_9PROT</name>
<feature type="transmembrane region" description="Helical" evidence="2">
    <location>
        <begin position="423"/>
        <end position="442"/>
    </location>
</feature>
<dbReference type="Proteomes" id="UP000244128">
    <property type="component" value="Unassembled WGS sequence"/>
</dbReference>
<gene>
    <name evidence="4" type="ORF">C8R26_11771</name>
</gene>
<dbReference type="RefSeq" id="WP_107803733.1">
    <property type="nucleotide sequence ID" value="NZ_QAOI01000017.1"/>
</dbReference>
<keyword evidence="2" id="KW-1133">Transmembrane helix</keyword>
<evidence type="ECO:0008006" key="6">
    <source>
        <dbReference type="Google" id="ProtNLM"/>
    </source>
</evidence>
<feature type="chain" id="PRO_5015475283" description="TspB protein" evidence="3">
    <location>
        <begin position="29"/>
        <end position="448"/>
    </location>
</feature>
<keyword evidence="2" id="KW-0812">Transmembrane</keyword>
<comment type="caution">
    <text evidence="4">The sequence shown here is derived from an EMBL/GenBank/DDBJ whole genome shotgun (WGS) entry which is preliminary data.</text>
</comment>
<keyword evidence="2" id="KW-0472">Membrane</keyword>
<accession>A0A2T5HYC2</accession>
<dbReference type="NCBIfam" id="NF041109">
    <property type="entry name" value="VF_TspB_C_term"/>
    <property type="match status" value="1"/>
</dbReference>
<evidence type="ECO:0000256" key="1">
    <source>
        <dbReference type="SAM" id="MobiDB-lite"/>
    </source>
</evidence>
<evidence type="ECO:0000256" key="3">
    <source>
        <dbReference type="SAM" id="SignalP"/>
    </source>
</evidence>
<evidence type="ECO:0000313" key="5">
    <source>
        <dbReference type="Proteomes" id="UP000244128"/>
    </source>
</evidence>
<dbReference type="AlphaFoldDB" id="A0A2T5HYC2"/>
<organism evidence="4 5">
    <name type="scientific">Nitrosomonas oligotropha</name>
    <dbReference type="NCBI Taxonomy" id="42354"/>
    <lineage>
        <taxon>Bacteria</taxon>
        <taxon>Pseudomonadati</taxon>
        <taxon>Pseudomonadota</taxon>
        <taxon>Betaproteobacteria</taxon>
        <taxon>Nitrosomonadales</taxon>
        <taxon>Nitrosomonadaceae</taxon>
        <taxon>Nitrosomonas</taxon>
    </lineage>
</organism>
<proteinExistence type="predicted"/>
<keyword evidence="3" id="KW-0732">Signal</keyword>
<feature type="signal peptide" evidence="3">
    <location>
        <begin position="1"/>
        <end position="28"/>
    </location>
</feature>
<sequence>MAHLYRLTAFLCFLYPSLCFPQSAPVGAVDLAGWIKGADGTYSRAFTNADGTTSRLALTSAPKGITTTSTALVQTSKGITAMDIVKTANVNTARLGSAMVGLAKKAGPVGMSLAAVSLVCELTSICKDIAGNWSFSSNDDLPDYPSATTSVGFYFVAGISSEPYRYPDASTACSSAASKDKFWGNGYTGSGSGTGPTACTVTKTADGTTNTTSIAFSPGTCPTFYALAGSICTLSGATPKAPTDADWDAKKDKLNDDRVTPHLIEANEPLPTDSVPTLTPDQKKNLGLDSVPTKDASGNVTGRQDTTTAIEAVDAGTSDNPGRVIIKETKTTVNYDNSNNQISSTTSTSYTNQPQIDQKQQSFEIKFDEVPAAELPGYSVPATLTSSSWGSGTCPPDIDINLSSVFQSVSVPMAPVCDTAEKINPFVVLIASLAAIYIVAGVRGGEYR</sequence>
<evidence type="ECO:0000313" key="4">
    <source>
        <dbReference type="EMBL" id="PTQ76478.1"/>
    </source>
</evidence>
<protein>
    <recommendedName>
        <fullName evidence="6">TspB protein</fullName>
    </recommendedName>
</protein>
<reference evidence="4 5" key="1">
    <citation type="submission" date="2018-04" db="EMBL/GenBank/DDBJ databases">
        <title>Active sludge and wastewater microbial communities from Klosterneuburg, Austria.</title>
        <authorList>
            <person name="Wagner M."/>
        </authorList>
    </citation>
    <scope>NUCLEOTIDE SEQUENCE [LARGE SCALE GENOMIC DNA]</scope>
    <source>
        <strain evidence="4 5">Nm49</strain>
    </source>
</reference>
<dbReference type="EMBL" id="QAOI01000017">
    <property type="protein sequence ID" value="PTQ76478.1"/>
    <property type="molecule type" value="Genomic_DNA"/>
</dbReference>